<dbReference type="RefSeq" id="WP_095482609.1">
    <property type="nucleotide sequence ID" value="NZ_CP088153.1"/>
</dbReference>
<protein>
    <submittedName>
        <fullName evidence="1">Uncharacterized protein</fullName>
    </submittedName>
</protein>
<accession>A0AB36RJS5</accession>
<comment type="caution">
    <text evidence="1">The sequence shown here is derived from an EMBL/GenBank/DDBJ whole genome shotgun (WGS) entry which is preliminary data.</text>
</comment>
<keyword evidence="2" id="KW-1185">Reference proteome</keyword>
<evidence type="ECO:0000313" key="2">
    <source>
        <dbReference type="Proteomes" id="UP000216215"/>
    </source>
</evidence>
<name>A0AB36RJS5_9HYPH</name>
<organism evidence="1 2">
    <name type="scientific">Mesorhizobium mediterraneum</name>
    <dbReference type="NCBI Taxonomy" id="43617"/>
    <lineage>
        <taxon>Bacteria</taxon>
        <taxon>Pseudomonadati</taxon>
        <taxon>Pseudomonadota</taxon>
        <taxon>Alphaproteobacteria</taxon>
        <taxon>Hyphomicrobiales</taxon>
        <taxon>Phyllobacteriaceae</taxon>
        <taxon>Mesorhizobium</taxon>
    </lineage>
</organism>
<dbReference type="EMBL" id="NPKI01000001">
    <property type="protein sequence ID" value="PAQ04337.1"/>
    <property type="molecule type" value="Genomic_DNA"/>
</dbReference>
<gene>
    <name evidence="1" type="ORF">CIT25_00060</name>
</gene>
<proteinExistence type="predicted"/>
<evidence type="ECO:0000313" key="1">
    <source>
        <dbReference type="EMBL" id="PAQ04337.1"/>
    </source>
</evidence>
<dbReference type="AlphaFoldDB" id="A0AB36RJS5"/>
<dbReference type="Proteomes" id="UP000216215">
    <property type="component" value="Unassembled WGS sequence"/>
</dbReference>
<reference evidence="2" key="1">
    <citation type="submission" date="2017-08" db="EMBL/GenBank/DDBJ databases">
        <title>Mesorhizobium wenxinae sp. nov., a novel rhizobial species isolated from root nodules of chickpea (Cicer arietinum L.).</title>
        <authorList>
            <person name="Zhang J."/>
        </authorList>
    </citation>
    <scope>NUCLEOTIDE SEQUENCE [LARGE SCALE GENOMIC DNA]</scope>
    <source>
        <strain evidence="2">USDA 3392</strain>
    </source>
</reference>
<sequence length="168" mass="18624">MARDIVAKDRHDRKYGMAVDTAGAIARALEKAYRQGFEDNRVGRPSQSQEPAAQDGPLDWALIPPRPRNAFWSICLFTLGRGESPSEMGYLAAATTERGTPGWRLVVPGLSYHDKSIGEKTIIPLVRLGLIEPALDEPHCLVVSTRGAQTWWLFHARGGRYPEDLTDV</sequence>